<feature type="compositionally biased region" description="Basic and acidic residues" evidence="1">
    <location>
        <begin position="126"/>
        <end position="140"/>
    </location>
</feature>
<reference evidence="2 3" key="1">
    <citation type="journal article" date="2014" name="Agronomy (Basel)">
        <title>A Draft Genome Sequence for Ensete ventricosum, the Drought-Tolerant Tree Against Hunger.</title>
        <authorList>
            <person name="Harrison J."/>
            <person name="Moore K.A."/>
            <person name="Paszkiewicz K."/>
            <person name="Jones T."/>
            <person name="Grant M."/>
            <person name="Ambacheew D."/>
            <person name="Muzemil S."/>
            <person name="Studholme D.J."/>
        </authorList>
    </citation>
    <scope>NUCLEOTIDE SEQUENCE [LARGE SCALE GENOMIC DNA]</scope>
</reference>
<gene>
    <name evidence="2" type="ORF">B296_00011156</name>
</gene>
<comment type="caution">
    <text evidence="2">The sequence shown here is derived from an EMBL/GenBank/DDBJ whole genome shotgun (WGS) entry which is preliminary data.</text>
</comment>
<sequence>MKIQYLLRHDPLGFWCLSINRRQGQYNSDRLHTPLVVPSYSPHSLPHFLSRPSLLQEGSEEDIISSSTGAARRYVRKREICRKAPHLGCHESWVTRVGSKKSPSARPNDDPRRGAAKKKKRRRSPMRAERREGQQKDPIAKEEEIFAGGLEVPFLEHGGAVFIGLRFGLLERSRNGSTALSRTTRTPASDYG</sequence>
<proteinExistence type="predicted"/>
<evidence type="ECO:0000313" key="2">
    <source>
        <dbReference type="EMBL" id="RRT57189.1"/>
    </source>
</evidence>
<accession>A0A426YZL2</accession>
<organism evidence="2 3">
    <name type="scientific">Ensete ventricosum</name>
    <name type="common">Abyssinian banana</name>
    <name type="synonym">Musa ensete</name>
    <dbReference type="NCBI Taxonomy" id="4639"/>
    <lineage>
        <taxon>Eukaryota</taxon>
        <taxon>Viridiplantae</taxon>
        <taxon>Streptophyta</taxon>
        <taxon>Embryophyta</taxon>
        <taxon>Tracheophyta</taxon>
        <taxon>Spermatophyta</taxon>
        <taxon>Magnoliopsida</taxon>
        <taxon>Liliopsida</taxon>
        <taxon>Zingiberales</taxon>
        <taxon>Musaceae</taxon>
        <taxon>Ensete</taxon>
    </lineage>
</organism>
<evidence type="ECO:0000256" key="1">
    <source>
        <dbReference type="SAM" id="MobiDB-lite"/>
    </source>
</evidence>
<dbReference type="EMBL" id="AMZH03009285">
    <property type="protein sequence ID" value="RRT57189.1"/>
    <property type="molecule type" value="Genomic_DNA"/>
</dbReference>
<feature type="compositionally biased region" description="Basic residues" evidence="1">
    <location>
        <begin position="114"/>
        <end position="125"/>
    </location>
</feature>
<evidence type="ECO:0000313" key="3">
    <source>
        <dbReference type="Proteomes" id="UP000287651"/>
    </source>
</evidence>
<dbReference type="Proteomes" id="UP000287651">
    <property type="component" value="Unassembled WGS sequence"/>
</dbReference>
<name>A0A426YZL2_ENSVE</name>
<protein>
    <submittedName>
        <fullName evidence="2">Uncharacterized protein</fullName>
    </submittedName>
</protein>
<feature type="region of interest" description="Disordered" evidence="1">
    <location>
        <begin position="94"/>
        <end position="140"/>
    </location>
</feature>
<dbReference type="AlphaFoldDB" id="A0A426YZL2"/>